<feature type="compositionally biased region" description="Polar residues" evidence="8">
    <location>
        <begin position="3286"/>
        <end position="3317"/>
    </location>
</feature>
<feature type="compositionally biased region" description="Polar residues" evidence="8">
    <location>
        <begin position="384"/>
        <end position="399"/>
    </location>
</feature>
<keyword evidence="2" id="KW-0547">Nucleotide-binding</keyword>
<keyword evidence="7" id="KW-0175">Coiled coil</keyword>
<dbReference type="CDD" id="cd17996">
    <property type="entry name" value="DEXHc_SMARCA2_SMARCA4"/>
    <property type="match status" value="1"/>
</dbReference>
<dbReference type="CDD" id="cd18793">
    <property type="entry name" value="SF2_C_SNF"/>
    <property type="match status" value="1"/>
</dbReference>
<evidence type="ECO:0000259" key="10">
    <source>
        <dbReference type="PROSITE" id="PS51194"/>
    </source>
</evidence>
<gene>
    <name evidence="12" type="ORF">EPI10_021394</name>
</gene>
<feature type="domain" description="Helicase ATP-binding" evidence="9">
    <location>
        <begin position="1020"/>
        <end position="1187"/>
    </location>
</feature>
<feature type="compositionally biased region" description="Low complexity" evidence="8">
    <location>
        <begin position="1774"/>
        <end position="1784"/>
    </location>
</feature>
<dbReference type="Pfam" id="PF00271">
    <property type="entry name" value="Helicase_C"/>
    <property type="match status" value="1"/>
</dbReference>
<sequence>MASSSHNVELEAAKFLHKLIQDSKDEPSKLATKLYVILQHMKSSGKEHSMPFQVISRAMETVINRHGLDLEALKSSRLPGSQIVDSTSGQYVGSSQAVSVPKDSKAGAAQNEIPKFDPFSSSRPPVGPSIAGHEYYQGAATHRGSQSFDHGSPSSLDTRSANSQSQDKQMNQNDSKKGATKRKRGDSSSPLEPNFDESLITVVDPRKGKMNKAETSGPANYNMVPSSGQMEHFPSSSGNMRSIHRGRQDGQNVTENLVDSTNISNMMSRGPSSKYPEEVEVSSAQNVPRQQQGGLPGAHEIFSSRGKAGLPFDRSQLHRFSPNVSGNITAEIASQQLMHASLMPGSFGKVQGGLSAPSNFHARELAYSGSGQFSGSENQKHGLSKSSVASPDGSSSTLSAGKVLEHDGGSSNMLGDVNKIAQAGRQNSASEMTMLRAMASRDTGKSPVSQSAALSSMPFKEHQLKQLRAQCLVFLAFRNGLMPKKLHLEIALGNIFTREDGVRKELNDHRGKAQTSSDLSSISEVAMSFGRMNNVPPALTSIGRFPEADSLSKEAEKLKVEETNGPTSDLLAIVEERKHILATRKAEADLQSHEAVEPQAYLPTTSRQPDSATTKDGFTVHNNLDGMENGHLQVAKADLASSMMGADKQVNPEMMGWSGIGFHNEVSRASLPTAAIQHDLVLERKDTAPLFQSLEQDEDKSVSTDSLPSPKYTMLEKWIMDQQKRKFLAEQKWVAKQQETRQRIITCFTKLKGNVSSSEDISAKTKSVIELKKLQLLELQRRLRSDFLNDFFKPITNDMERLKSYKKHRHGRRIKQLEKYEQRMKEERQKRIRERQKEFFSEIEVHKERLDDVFKVRRERWKGINRYVKEFHKRKERIHREKIDRIQREKINLLKINDVEGYLRMVQDAKSDRVKQLLKETEKYLQKLGSKLRDAKAMASRFENNMDEMRTTSFDENDTAIENEDEAKASFFVVHFHYMESNEKYYLMAHSIKENISEQPRFLKGGKLREYQMNGLRWLVSLYNNHLNGILADEMGLGKTVQVISLICYLMETKNDRGPFLVVVPSSVLPGWESEISFWAPEIHKIVYAGPPEERRRLFKERIVHQKFNILLTTYEYLMNKHDRPKLSKIHWHYIIIDEGHRIKNASCKLNADLKHYQSSHRLLLTGTPLQNNLEELWALLNFLLPNIFNSSEDFSQWFNKPFESNGDNSADEALLSEEENLLIINRLHQVLRPFVLRRLKHKVENELPEKIERLVRCEASAYQKLLMKRVEENLGAIGNSKARSVHNSVMELRNICNHPYLSQLHVEEAFEDNIVDNLIPQHYLPPIIRLCGKLEMLDRILPKLKATDHRVGKSSYAVMLRSNNFQKTSLVLFFSTMTRLLDVMEDYLTFKQYRYLRLDGHTSGNDRGALIEKFNQQGSTFFIFLLSIRAGGVGVNLQAADTVIIFDTDWNPQVDLQAQARAHRIGQKKDVLVLRFETVQTVEEQVRAAAEHKLGVANQSITAGFFDNNTSAEDRREYLESLLRECKKEEAAPVLHDDALNDLLARSESEIDVFESVDKQRQEEETAKWKKLVFGSGMDGSKPLPPLPSRLVTDDDLKDFYEAMKLYDIQKSGAQPNVGVKRKGESLGALDTRHYGRGKRAREVRSYEEQWTEEEFEKMCQVDSPGSSGLREEAVERNLAKNALAGTVNSTEPHAPAPAPAPAPALTPPLPQPVQVELAHQPQQQSKDVTPPSKRGRGRPRRATAEKSPNTPVFPAPYGTSKLDVGLQKAADDSSSAFPAPDSHNSTGVSLNLPPSAPSVSAIPDDSTPPGFSPPVESKGQGRRAQGGGQAPSRRGKKQEPALGPAVEALVGPVPETNDQSQIKSVIPPDGKAVATSGTVPGVSITAMVVGTNPVPISAVMDCTTGINHPSDAGFSLNSQTLNTSSGAPIAQSTLPCPTIPVQVKGQGRKAQSGVGTPRRRGKKQAQISAAPLDASVGQDSKLNPQAQDKSTVALPNKVIVMGGNQVNDACDPTKVTQEHGLVTNAPAVITGQDKHSSEHDNLPQSKQPEVSQEVHNSTALILGPALGKIQKADVHEKASMISGVSSECSSQKATSSEVCGNLGGAVAVTPGQTSVEVVKNQNSEDKVHSTFSIGKPASFVSVATTDSLHTSTPLAGANKTIPSSSEKIAPSSEPYPTCALAASEPHSVPACPAESVQSRRPGRKATNRAEAPRRRGRKPATPDASSGQDIKVNSRPLNISKDLLVNKTTAGNNNQDSGPHELVYVTQVHASEIHSPGSSVGHDLKRKVTGAIPAFSRIPTADVNDVARVMKEIFSETCSSKTKIGEPAGSEGKNTPTASKTFEEVVKNQSLDGKPAVISTPASVKPAPACDVPKEKSKKHSETEADAKELEDNASLSIKVPVLERANSLKPECKTHSGSGNVAKSIQISNENLVTDSHVQVNGTHPRSADDVKDAAQGAPAPTGVQTGSRNGLNDIPIKTFVSDQSVVSLSDLSFDKSDMPSMVIRCSAESIVVRGPETLENSNNHQASSVVEDMTPTHEAATLDDAPVENRDVEGQSGGNEAENPIPEPVLSSTTESADIELVPQDGGALLRSLVVRDKEGDVAEIRHMVVDPCETELSSLKDFTAESASGDSASEVDGGKQLSVGVQTTKIDNVEVRDPEVKPSETQSFEPAKTPFEIAVPVSDSFQDKNSEWSRTDAGAKESAEKSPLVVMTSMTESVCPVIQCQAATGPENLSVPRQLSREISMTQSSMEVDCKDHHSATEIDCESTIHSTKASDACNGSRVVPPTSVVMEPKVASSEDKEKPSLESSYSASLDVSSSRAHVASESSGVPAVVPLSSDHSVARSLPDQIAIPSESDMEPSAIESESYFNVESAEAAVNATKLLDVTDHPEESLPITACPDKSGTVDRPVMVEKFSECELEPSSDKLGSVEAPAMVENNSELEAVPPLKSHPEPSVLDVENLQSAAMSTKPDVDDAPLVTSNISPRPVCSVMVELPAITENELGKETKPSSGSPLHLFASNSTSRELTPTDDELQQSSATERVDAKSVDVSNEVEPTAKPASSQDFAAEASNEDFAPENHGEAKVSPGIKIVGDGHVERDVEPLELEASVDEDIAAVPSSMELVPGDQSKVHVQAGVAGCEGYDGIQGRDMEVDPLETLATSSEVAAKDSPTGEHVQNDQSQERLGTEKTQADHVEASIIEPNSSEAQISLPQSGNTDDEEQLAQRPEVYLVEACNEESNPAEGPSSAEAISGESTGPENDPGLTHASSLQSEKSEVHQVETCNMESNPTGPSSSQVISNESTNPELTQNELQSEDPAEASQSPKTETVEVSDMDVHLKETKDPSPELEDDAKASVLRNVVSDMEIDTEQTNIPSQSTDETIA</sequence>
<dbReference type="InterPro" id="IPR029295">
    <property type="entry name" value="SnAC"/>
</dbReference>
<evidence type="ECO:0000256" key="8">
    <source>
        <dbReference type="SAM" id="MobiDB-lite"/>
    </source>
</evidence>
<feature type="coiled-coil region" evidence="7">
    <location>
        <begin position="918"/>
        <end position="952"/>
    </location>
</feature>
<evidence type="ECO:0000313" key="13">
    <source>
        <dbReference type="Proteomes" id="UP000325315"/>
    </source>
</evidence>
<evidence type="ECO:0000256" key="1">
    <source>
        <dbReference type="ARBA" id="ARBA00004123"/>
    </source>
</evidence>
<feature type="compositionally biased region" description="Polar residues" evidence="8">
    <location>
        <begin position="213"/>
        <end position="240"/>
    </location>
</feature>
<accession>A0A5B6WHV6</accession>
<dbReference type="GO" id="GO:0005524">
    <property type="term" value="F:ATP binding"/>
    <property type="evidence" value="ECO:0007669"/>
    <property type="project" value="UniProtKB-KW"/>
</dbReference>
<feature type="domain" description="HSA" evidence="11">
    <location>
        <begin position="822"/>
        <end position="896"/>
    </location>
</feature>
<keyword evidence="5" id="KW-0067">ATP-binding</keyword>
<feature type="compositionally biased region" description="Basic and acidic residues" evidence="8">
    <location>
        <begin position="3186"/>
        <end position="3201"/>
    </location>
</feature>
<dbReference type="Gene3D" id="3.40.50.10810">
    <property type="entry name" value="Tandem AAA-ATPase domain"/>
    <property type="match status" value="1"/>
</dbReference>
<feature type="compositionally biased region" description="Basic and acidic residues" evidence="8">
    <location>
        <begin position="2691"/>
        <end position="2709"/>
    </location>
</feature>
<feature type="region of interest" description="Disordered" evidence="8">
    <location>
        <begin position="2546"/>
        <end position="2576"/>
    </location>
</feature>
<comment type="caution">
    <text evidence="12">The sequence shown here is derived from an EMBL/GenBank/DDBJ whole genome shotgun (WGS) entry which is preliminary data.</text>
</comment>
<dbReference type="PROSITE" id="PS51194">
    <property type="entry name" value="HELICASE_CTER"/>
    <property type="match status" value="1"/>
</dbReference>
<dbReference type="InterPro" id="IPR049730">
    <property type="entry name" value="SNF2/RAD54-like_C"/>
</dbReference>
<feature type="region of interest" description="Disordered" evidence="8">
    <location>
        <begin position="1946"/>
        <end position="1989"/>
    </location>
</feature>
<evidence type="ECO:0000313" key="12">
    <source>
        <dbReference type="EMBL" id="KAA3480993.1"/>
    </source>
</evidence>
<feature type="compositionally biased region" description="Basic and acidic residues" evidence="8">
    <location>
        <begin position="3339"/>
        <end position="3350"/>
    </location>
</feature>
<dbReference type="Pfam" id="PF14619">
    <property type="entry name" value="SnAC"/>
    <property type="match status" value="1"/>
</dbReference>
<dbReference type="Pfam" id="PF00176">
    <property type="entry name" value="SNF2-rel_dom"/>
    <property type="match status" value="1"/>
</dbReference>
<feature type="compositionally biased region" description="Polar residues" evidence="8">
    <location>
        <begin position="3014"/>
        <end position="3032"/>
    </location>
</feature>
<dbReference type="InterPro" id="IPR014012">
    <property type="entry name" value="HSA_dom"/>
</dbReference>
<feature type="compositionally biased region" description="Polar residues" evidence="8">
    <location>
        <begin position="143"/>
        <end position="173"/>
    </location>
</feature>
<feature type="region of interest" description="Disordered" evidence="8">
    <location>
        <begin position="371"/>
        <end position="415"/>
    </location>
</feature>
<feature type="compositionally biased region" description="Pro residues" evidence="8">
    <location>
        <begin position="1696"/>
        <end position="1713"/>
    </location>
</feature>
<dbReference type="InterPro" id="IPR014001">
    <property type="entry name" value="Helicase_ATP-bd"/>
</dbReference>
<feature type="region of interest" description="Disordered" evidence="8">
    <location>
        <begin position="1689"/>
        <end position="1845"/>
    </location>
</feature>
<evidence type="ECO:0000259" key="9">
    <source>
        <dbReference type="PROSITE" id="PS51192"/>
    </source>
</evidence>
<dbReference type="SUPFAM" id="SSF52540">
    <property type="entry name" value="P-loop containing nucleoside triphosphate hydrolases"/>
    <property type="match status" value="2"/>
</dbReference>
<evidence type="ECO:0000256" key="7">
    <source>
        <dbReference type="SAM" id="Coils"/>
    </source>
</evidence>
<feature type="region of interest" description="Disordered" evidence="8">
    <location>
        <begin position="84"/>
        <end position="248"/>
    </location>
</feature>
<feature type="compositionally biased region" description="Polar residues" evidence="8">
    <location>
        <begin position="3374"/>
        <end position="3388"/>
    </location>
</feature>
<name>A0A5B6WHV6_9ROSI</name>
<feature type="compositionally biased region" description="Polar residues" evidence="8">
    <location>
        <begin position="84"/>
        <end position="98"/>
    </location>
</feature>
<dbReference type="SMART" id="SM01314">
    <property type="entry name" value="SnAC"/>
    <property type="match status" value="1"/>
</dbReference>
<dbReference type="PROSITE" id="PS51192">
    <property type="entry name" value="HELICASE_ATP_BIND_1"/>
    <property type="match status" value="1"/>
</dbReference>
<feature type="compositionally biased region" description="Basic and acidic residues" evidence="8">
    <location>
        <begin position="2374"/>
        <end position="2393"/>
    </location>
</feature>
<evidence type="ECO:0000256" key="6">
    <source>
        <dbReference type="ARBA" id="ARBA00023242"/>
    </source>
</evidence>
<dbReference type="PROSITE" id="PS51204">
    <property type="entry name" value="HSA"/>
    <property type="match status" value="1"/>
</dbReference>
<feature type="region of interest" description="Disordered" evidence="8">
    <location>
        <begin position="2445"/>
        <end position="2474"/>
    </location>
</feature>
<feature type="compositionally biased region" description="Polar residues" evidence="8">
    <location>
        <begin position="3206"/>
        <end position="3221"/>
    </location>
</feature>
<dbReference type="InterPro" id="IPR001650">
    <property type="entry name" value="Helicase_C-like"/>
</dbReference>
<dbReference type="InterPro" id="IPR027417">
    <property type="entry name" value="P-loop_NTPase"/>
</dbReference>
<dbReference type="Proteomes" id="UP000325315">
    <property type="component" value="Unassembled WGS sequence"/>
</dbReference>
<dbReference type="PANTHER" id="PTHR10799">
    <property type="entry name" value="SNF2/RAD54 HELICASE FAMILY"/>
    <property type="match status" value="1"/>
</dbReference>
<dbReference type="SMART" id="SM00490">
    <property type="entry name" value="HELICc"/>
    <property type="match status" value="1"/>
</dbReference>
<keyword evidence="3" id="KW-0378">Hydrolase</keyword>
<feature type="region of interest" description="Disordered" evidence="8">
    <location>
        <begin position="3009"/>
        <end position="3095"/>
    </location>
</feature>
<organism evidence="12 13">
    <name type="scientific">Gossypium australe</name>
    <dbReference type="NCBI Taxonomy" id="47621"/>
    <lineage>
        <taxon>Eukaryota</taxon>
        <taxon>Viridiplantae</taxon>
        <taxon>Streptophyta</taxon>
        <taxon>Embryophyta</taxon>
        <taxon>Tracheophyta</taxon>
        <taxon>Spermatophyta</taxon>
        <taxon>Magnoliopsida</taxon>
        <taxon>eudicotyledons</taxon>
        <taxon>Gunneridae</taxon>
        <taxon>Pentapetalae</taxon>
        <taxon>rosids</taxon>
        <taxon>malvids</taxon>
        <taxon>Malvales</taxon>
        <taxon>Malvaceae</taxon>
        <taxon>Malvoideae</taxon>
        <taxon>Gossypium</taxon>
    </lineage>
</organism>
<feature type="region of interest" description="Disordered" evidence="8">
    <location>
        <begin position="2354"/>
        <end position="2394"/>
    </location>
</feature>
<feature type="region of interest" description="Disordered" evidence="8">
    <location>
        <begin position="3151"/>
        <end position="3388"/>
    </location>
</feature>
<feature type="region of interest" description="Disordered" evidence="8">
    <location>
        <begin position="2691"/>
        <end position="2712"/>
    </location>
</feature>
<dbReference type="InterPro" id="IPR000330">
    <property type="entry name" value="SNF2_N"/>
</dbReference>
<dbReference type="FunFam" id="3.40.50.300:FF:000871">
    <property type="entry name" value="Chromatin structure-remodeling complex protein SYD"/>
    <property type="match status" value="1"/>
</dbReference>
<dbReference type="GO" id="GO:0042393">
    <property type="term" value="F:histone binding"/>
    <property type="evidence" value="ECO:0007669"/>
    <property type="project" value="InterPro"/>
</dbReference>
<keyword evidence="6" id="KW-0539">Nucleus</keyword>
<feature type="region of interest" description="Disordered" evidence="8">
    <location>
        <begin position="2153"/>
        <end position="2238"/>
    </location>
</feature>
<proteinExistence type="predicted"/>
<dbReference type="GO" id="GO:0005634">
    <property type="term" value="C:nucleus"/>
    <property type="evidence" value="ECO:0007669"/>
    <property type="project" value="UniProtKB-SubCell"/>
</dbReference>
<keyword evidence="4" id="KW-0347">Helicase</keyword>
<dbReference type="GO" id="GO:0004386">
    <property type="term" value="F:helicase activity"/>
    <property type="evidence" value="ECO:0007669"/>
    <property type="project" value="UniProtKB-KW"/>
</dbReference>
<evidence type="ECO:0000256" key="4">
    <source>
        <dbReference type="ARBA" id="ARBA00022806"/>
    </source>
</evidence>
<keyword evidence="13" id="KW-1185">Reference proteome</keyword>
<reference evidence="13" key="1">
    <citation type="journal article" date="2019" name="Plant Biotechnol. J.">
        <title>Genome sequencing of the Australian wild diploid species Gossypium australe highlights disease resistance and delayed gland morphogenesis.</title>
        <authorList>
            <person name="Cai Y."/>
            <person name="Cai X."/>
            <person name="Wang Q."/>
            <person name="Wang P."/>
            <person name="Zhang Y."/>
            <person name="Cai C."/>
            <person name="Xu Y."/>
            <person name="Wang K."/>
            <person name="Zhou Z."/>
            <person name="Wang C."/>
            <person name="Geng S."/>
            <person name="Li B."/>
            <person name="Dong Q."/>
            <person name="Hou Y."/>
            <person name="Wang H."/>
            <person name="Ai P."/>
            <person name="Liu Z."/>
            <person name="Yi F."/>
            <person name="Sun M."/>
            <person name="An G."/>
            <person name="Cheng J."/>
            <person name="Zhang Y."/>
            <person name="Shi Q."/>
            <person name="Xie Y."/>
            <person name="Shi X."/>
            <person name="Chang Y."/>
            <person name="Huang F."/>
            <person name="Chen Y."/>
            <person name="Hong S."/>
            <person name="Mi L."/>
            <person name="Sun Q."/>
            <person name="Zhang L."/>
            <person name="Zhou B."/>
            <person name="Peng R."/>
            <person name="Zhang X."/>
            <person name="Liu F."/>
        </authorList>
    </citation>
    <scope>NUCLEOTIDE SEQUENCE [LARGE SCALE GENOMIC DNA]</scope>
    <source>
        <strain evidence="13">cv. PA1801</strain>
    </source>
</reference>
<dbReference type="SMART" id="SM00487">
    <property type="entry name" value="DEXDc"/>
    <property type="match status" value="1"/>
</dbReference>
<comment type="subcellular location">
    <subcellularLocation>
        <location evidence="1">Nucleus</location>
    </subcellularLocation>
</comment>
<dbReference type="GO" id="GO:0016787">
    <property type="term" value="F:hydrolase activity"/>
    <property type="evidence" value="ECO:0007669"/>
    <property type="project" value="UniProtKB-KW"/>
</dbReference>
<dbReference type="EMBL" id="SMMG02000003">
    <property type="protein sequence ID" value="KAA3480993.1"/>
    <property type="molecule type" value="Genomic_DNA"/>
</dbReference>
<dbReference type="InterPro" id="IPR038718">
    <property type="entry name" value="SNF2-like_sf"/>
</dbReference>
<dbReference type="OrthoDB" id="5857104at2759"/>
<evidence type="ECO:0000256" key="5">
    <source>
        <dbReference type="ARBA" id="ARBA00022840"/>
    </source>
</evidence>
<feature type="compositionally biased region" description="Polar residues" evidence="8">
    <location>
        <begin position="1979"/>
        <end position="1989"/>
    </location>
</feature>
<dbReference type="Gene3D" id="3.40.50.300">
    <property type="entry name" value="P-loop containing nucleotide triphosphate hydrolases"/>
    <property type="match status" value="1"/>
</dbReference>
<evidence type="ECO:0000259" key="11">
    <source>
        <dbReference type="PROSITE" id="PS51204"/>
    </source>
</evidence>
<dbReference type="FunFam" id="3.40.50.10810:FF:000016">
    <property type="entry name" value="Chromatin structure-remodeling complex protein SYD"/>
    <property type="match status" value="1"/>
</dbReference>
<evidence type="ECO:0000256" key="2">
    <source>
        <dbReference type="ARBA" id="ARBA00022741"/>
    </source>
</evidence>
<evidence type="ECO:0000256" key="3">
    <source>
        <dbReference type="ARBA" id="ARBA00022801"/>
    </source>
</evidence>
<protein>
    <submittedName>
        <fullName evidence="12">Chromatin structure-remodeling complex protein SYD-like isoform X2</fullName>
    </submittedName>
</protein>
<feature type="domain" description="Helicase C-terminal" evidence="10">
    <location>
        <begin position="1337"/>
        <end position="1503"/>
    </location>
</feature>